<sequence length="170" mass="17767">MKAINAGRGWVRALTTMALLWGVVVAAQAAPTYTLTMTTEPLTGAAYDTVVASVVEAGTLRAPSPVPMTLNILDEHDVVLATVTGYVSTGSPLRVRARAPSSGPLRAQVILPPGTQKPAAGVLAIEREGGEEPPDPQSTWCKMIFNAIDPDTGMPEPVTVMTGCKTDAEQ</sequence>
<accession>H8MWE4</accession>
<evidence type="ECO:0000256" key="1">
    <source>
        <dbReference type="SAM" id="SignalP"/>
    </source>
</evidence>
<dbReference type="KEGG" id="ccx:COCOR_07889"/>
<proteinExistence type="predicted"/>
<dbReference type="OrthoDB" id="5525551at2"/>
<feature type="signal peptide" evidence="1">
    <location>
        <begin position="1"/>
        <end position="29"/>
    </location>
</feature>
<keyword evidence="3" id="KW-1185">Reference proteome</keyword>
<evidence type="ECO:0000313" key="2">
    <source>
        <dbReference type="EMBL" id="AFE07800.1"/>
    </source>
</evidence>
<feature type="chain" id="PRO_5003614712" description="Lipoprotein" evidence="1">
    <location>
        <begin position="30"/>
        <end position="170"/>
    </location>
</feature>
<dbReference type="AlphaFoldDB" id="H8MWE4"/>
<organism evidence="2 3">
    <name type="scientific">Corallococcus coralloides (strain ATCC 25202 / DSM 2259 / NBRC 100086 / M2)</name>
    <name type="common">Myxococcus coralloides</name>
    <dbReference type="NCBI Taxonomy" id="1144275"/>
    <lineage>
        <taxon>Bacteria</taxon>
        <taxon>Pseudomonadati</taxon>
        <taxon>Myxococcota</taxon>
        <taxon>Myxococcia</taxon>
        <taxon>Myxococcales</taxon>
        <taxon>Cystobacterineae</taxon>
        <taxon>Myxococcaceae</taxon>
        <taxon>Corallococcus</taxon>
    </lineage>
</organism>
<name>H8MWE4_CORCM</name>
<reference evidence="2 3" key="1">
    <citation type="journal article" date="2012" name="J. Bacteriol.">
        <title>Complete Genome Sequence of the Fruiting Myxobacterium Corallococcus coralloides DSM 2259.</title>
        <authorList>
            <person name="Huntley S."/>
            <person name="Zhang Y."/>
            <person name="Treuner-Lange A."/>
            <person name="Kneip S."/>
            <person name="Sensen C.W."/>
            <person name="Sogaard-Andersen L."/>
        </authorList>
    </citation>
    <scope>NUCLEOTIDE SEQUENCE [LARGE SCALE GENOMIC DNA]</scope>
    <source>
        <strain evidence="3">ATCC 25202 / DSM 2259 / NBRC 100086 / M2</strain>
    </source>
</reference>
<dbReference type="EMBL" id="CP003389">
    <property type="protein sequence ID" value="AFE07800.1"/>
    <property type="molecule type" value="Genomic_DNA"/>
</dbReference>
<evidence type="ECO:0008006" key="4">
    <source>
        <dbReference type="Google" id="ProtNLM"/>
    </source>
</evidence>
<protein>
    <recommendedName>
        <fullName evidence="4">Lipoprotein</fullName>
    </recommendedName>
</protein>
<gene>
    <name evidence="2" type="ordered locus">COCOR_07889</name>
</gene>
<dbReference type="RefSeq" id="WP_014400666.1">
    <property type="nucleotide sequence ID" value="NC_017030.1"/>
</dbReference>
<dbReference type="Proteomes" id="UP000007587">
    <property type="component" value="Chromosome"/>
</dbReference>
<dbReference type="HOGENOM" id="CLU_1568093_0_0_7"/>
<evidence type="ECO:0000313" key="3">
    <source>
        <dbReference type="Proteomes" id="UP000007587"/>
    </source>
</evidence>
<dbReference type="InParanoid" id="H8MWE4"/>
<reference evidence="3" key="2">
    <citation type="submission" date="2012-03" db="EMBL/GenBank/DDBJ databases">
        <title>Genome sequence of the fruiting myxobacterium Corallococcus coralloides DSM 2259.</title>
        <authorList>
            <person name="Huntley S."/>
            <person name="Zhang Y."/>
            <person name="Treuner-Lange A."/>
            <person name="Sensen C.W."/>
            <person name="Sogaard-Andersen L."/>
        </authorList>
    </citation>
    <scope>NUCLEOTIDE SEQUENCE [LARGE SCALE GENOMIC DNA]</scope>
    <source>
        <strain evidence="3">ATCC 25202 / DSM 2259 / NBRC 100086 / M2</strain>
    </source>
</reference>
<dbReference type="STRING" id="1144275.COCOR_07889"/>
<keyword evidence="1" id="KW-0732">Signal</keyword>